<dbReference type="PANTHER" id="PTHR37461:SF1">
    <property type="entry name" value="ANTI-SIGMA-K FACTOR RSKA"/>
    <property type="match status" value="1"/>
</dbReference>
<proteinExistence type="predicted"/>
<organism evidence="2 3">
    <name type="scientific">Parendozoicomonas haliclonae</name>
    <dbReference type="NCBI Taxonomy" id="1960125"/>
    <lineage>
        <taxon>Bacteria</taxon>
        <taxon>Pseudomonadati</taxon>
        <taxon>Pseudomonadota</taxon>
        <taxon>Gammaproteobacteria</taxon>
        <taxon>Oceanospirillales</taxon>
        <taxon>Endozoicomonadaceae</taxon>
        <taxon>Parendozoicomonas</taxon>
    </lineage>
</organism>
<name>A0A1X7APG5_9GAMM</name>
<dbReference type="InterPro" id="IPR018764">
    <property type="entry name" value="RskA_C"/>
</dbReference>
<dbReference type="InterPro" id="IPR051474">
    <property type="entry name" value="Anti-sigma-K/W_factor"/>
</dbReference>
<dbReference type="RefSeq" id="WP_087112442.1">
    <property type="nucleotide sequence ID" value="NZ_CBCSCN010000005.1"/>
</dbReference>
<dbReference type="Pfam" id="PF10099">
    <property type="entry name" value="RskA_C"/>
    <property type="match status" value="1"/>
</dbReference>
<dbReference type="GO" id="GO:0016989">
    <property type="term" value="F:sigma factor antagonist activity"/>
    <property type="evidence" value="ECO:0007669"/>
    <property type="project" value="TreeGrafter"/>
</dbReference>
<evidence type="ECO:0000313" key="3">
    <source>
        <dbReference type="Proteomes" id="UP000196573"/>
    </source>
</evidence>
<accession>A0A1X7APG5</accession>
<dbReference type="AlphaFoldDB" id="A0A1X7APG5"/>
<feature type="domain" description="Anti-sigma K factor RskA C-terminal" evidence="1">
    <location>
        <begin position="95"/>
        <end position="214"/>
    </location>
</feature>
<gene>
    <name evidence="2" type="ORF">EHSB41UT_03789</name>
</gene>
<dbReference type="PANTHER" id="PTHR37461">
    <property type="entry name" value="ANTI-SIGMA-K FACTOR RSKA"/>
    <property type="match status" value="1"/>
</dbReference>
<evidence type="ECO:0000313" key="2">
    <source>
        <dbReference type="EMBL" id="SMA49998.1"/>
    </source>
</evidence>
<dbReference type="GO" id="GO:0005886">
    <property type="term" value="C:plasma membrane"/>
    <property type="evidence" value="ECO:0007669"/>
    <property type="project" value="InterPro"/>
</dbReference>
<reference evidence="2 3" key="1">
    <citation type="submission" date="2017-03" db="EMBL/GenBank/DDBJ databases">
        <authorList>
            <person name="Afonso C.L."/>
            <person name="Miller P.J."/>
            <person name="Scott M.A."/>
            <person name="Spackman E."/>
            <person name="Goraichik I."/>
            <person name="Dimitrov K.M."/>
            <person name="Suarez D.L."/>
            <person name="Swayne D.E."/>
        </authorList>
    </citation>
    <scope>NUCLEOTIDE SEQUENCE [LARGE SCALE GENOMIC DNA]</scope>
    <source>
        <strain evidence="2">SB41UT1</strain>
    </source>
</reference>
<dbReference type="OrthoDB" id="5298046at2"/>
<protein>
    <submittedName>
        <fullName evidence="2">Anti-sigma-K factor rskA</fullName>
    </submittedName>
</protein>
<sequence length="234" mass="25967">MSDWNLSDPEQRHQAAADYVLGLLSGADLTRFEALLSISHEAQRDVQQWREHLNILNDELKPQTPPSSVWKNIARATKPESLWSSLRFWQGTGVGVAAALVVSLSLWLSPASQELDERDIDYVYVIQGSGSQPEWIVNASLNQNKVFVETVQPDVLPNGQVCELWLMVKGQEPVSLGILPKSGINEVVIDPQWRNALQNSPLVITLEKPEGAPNGYQMGPVLARGQWTPVNKSI</sequence>
<dbReference type="Proteomes" id="UP000196573">
    <property type="component" value="Unassembled WGS sequence"/>
</dbReference>
<dbReference type="GO" id="GO:0006417">
    <property type="term" value="P:regulation of translation"/>
    <property type="evidence" value="ECO:0007669"/>
    <property type="project" value="TreeGrafter"/>
</dbReference>
<dbReference type="EMBL" id="FWPT01000010">
    <property type="protein sequence ID" value="SMA49998.1"/>
    <property type="molecule type" value="Genomic_DNA"/>
</dbReference>
<evidence type="ECO:0000259" key="1">
    <source>
        <dbReference type="Pfam" id="PF10099"/>
    </source>
</evidence>
<keyword evidence="3" id="KW-1185">Reference proteome</keyword>